<protein>
    <submittedName>
        <fullName evidence="5">Unannotated protein</fullName>
    </submittedName>
</protein>
<organism evidence="5">
    <name type="scientific">freshwater metagenome</name>
    <dbReference type="NCBI Taxonomy" id="449393"/>
    <lineage>
        <taxon>unclassified sequences</taxon>
        <taxon>metagenomes</taxon>
        <taxon>ecological metagenomes</taxon>
    </lineage>
</organism>
<evidence type="ECO:0000313" key="5">
    <source>
        <dbReference type="EMBL" id="CAB4561019.1"/>
    </source>
</evidence>
<dbReference type="PROSITE" id="PS51000">
    <property type="entry name" value="HTH_DEOR_2"/>
    <property type="match status" value="1"/>
</dbReference>
<gene>
    <name evidence="5" type="ORF">UFOPK1561_00906</name>
</gene>
<name>A0A6J6DEC2_9ZZZZ</name>
<evidence type="ECO:0000256" key="1">
    <source>
        <dbReference type="ARBA" id="ARBA00023015"/>
    </source>
</evidence>
<dbReference type="InterPro" id="IPR014036">
    <property type="entry name" value="DeoR-like_C"/>
</dbReference>
<dbReference type="Pfam" id="PF00455">
    <property type="entry name" value="DeoRC"/>
    <property type="match status" value="1"/>
</dbReference>
<evidence type="ECO:0000256" key="2">
    <source>
        <dbReference type="ARBA" id="ARBA00023125"/>
    </source>
</evidence>
<evidence type="ECO:0000256" key="3">
    <source>
        <dbReference type="ARBA" id="ARBA00023163"/>
    </source>
</evidence>
<dbReference type="InterPro" id="IPR018356">
    <property type="entry name" value="Tscrpt_reg_HTH_DeoR_CS"/>
</dbReference>
<dbReference type="SMART" id="SM00420">
    <property type="entry name" value="HTH_DEOR"/>
    <property type="match status" value="1"/>
</dbReference>
<evidence type="ECO:0000259" key="4">
    <source>
        <dbReference type="PROSITE" id="PS51000"/>
    </source>
</evidence>
<dbReference type="InterPro" id="IPR036390">
    <property type="entry name" value="WH_DNA-bd_sf"/>
</dbReference>
<dbReference type="EMBL" id="CAEZSZ010000135">
    <property type="protein sequence ID" value="CAB4561019.1"/>
    <property type="molecule type" value="Genomic_DNA"/>
</dbReference>
<accession>A0A6J6DEC2</accession>
<keyword evidence="2" id="KW-0238">DNA-binding</keyword>
<keyword evidence="1" id="KW-0805">Transcription regulation</keyword>
<dbReference type="InterPro" id="IPR001034">
    <property type="entry name" value="DeoR_HTH"/>
</dbReference>
<dbReference type="GO" id="GO:0003700">
    <property type="term" value="F:DNA-binding transcription factor activity"/>
    <property type="evidence" value="ECO:0007669"/>
    <property type="project" value="InterPro"/>
</dbReference>
<reference evidence="5" key="1">
    <citation type="submission" date="2020-05" db="EMBL/GenBank/DDBJ databases">
        <authorList>
            <person name="Chiriac C."/>
            <person name="Salcher M."/>
            <person name="Ghai R."/>
            <person name="Kavagutti S V."/>
        </authorList>
    </citation>
    <scope>NUCLEOTIDE SEQUENCE</scope>
</reference>
<keyword evidence="3" id="KW-0804">Transcription</keyword>
<dbReference type="PANTHER" id="PTHR30363">
    <property type="entry name" value="HTH-TYPE TRANSCRIPTIONAL REGULATOR SRLR-RELATED"/>
    <property type="match status" value="1"/>
</dbReference>
<sequence>MDYLGLERDPRLSKQQVRQRAIAEAVLSEGAIRIEALAEQFGTSLMTIHRDLDELDDRGLLRKTRGLATAHSSTLVESSDVYRIGQETPAKEAIAMAAMEFIEPGQSVLLDDSTTVLQMAKLLQTKSPITVITNVLTLMNELNGARGVQLVALGGTFHNWCSAFMGSVTTEAIQRLRADVAFISTAAIMDGMCFHQSEESVATKKAMLSVAAKKILLVDHTKFDRRALHALASLSEFDHVIVDSGTKPEDIEKMRSQGIDVIIASN</sequence>
<dbReference type="GO" id="GO:0003677">
    <property type="term" value="F:DNA binding"/>
    <property type="evidence" value="ECO:0007669"/>
    <property type="project" value="UniProtKB-KW"/>
</dbReference>
<dbReference type="SUPFAM" id="SSF100950">
    <property type="entry name" value="NagB/RpiA/CoA transferase-like"/>
    <property type="match status" value="1"/>
</dbReference>
<proteinExistence type="predicted"/>
<dbReference type="AlphaFoldDB" id="A0A6J6DEC2"/>
<dbReference type="InterPro" id="IPR037171">
    <property type="entry name" value="NagB/RpiA_transferase-like"/>
</dbReference>
<dbReference type="SUPFAM" id="SSF46785">
    <property type="entry name" value="Winged helix' DNA-binding domain"/>
    <property type="match status" value="1"/>
</dbReference>
<dbReference type="PANTHER" id="PTHR30363:SF44">
    <property type="entry name" value="AGA OPERON TRANSCRIPTIONAL REPRESSOR-RELATED"/>
    <property type="match status" value="1"/>
</dbReference>
<feature type="domain" description="HTH deoR-type" evidence="4">
    <location>
        <begin position="15"/>
        <end position="70"/>
    </location>
</feature>
<dbReference type="Pfam" id="PF08220">
    <property type="entry name" value="HTH_DeoR"/>
    <property type="match status" value="1"/>
</dbReference>
<dbReference type="InterPro" id="IPR050313">
    <property type="entry name" value="Carb_Metab_HTH_regulators"/>
</dbReference>
<dbReference type="Gene3D" id="3.40.50.1360">
    <property type="match status" value="1"/>
</dbReference>
<dbReference type="PROSITE" id="PS00894">
    <property type="entry name" value="HTH_DEOR_1"/>
    <property type="match status" value="1"/>
</dbReference>
<dbReference type="SMART" id="SM01134">
    <property type="entry name" value="DeoRC"/>
    <property type="match status" value="1"/>
</dbReference>